<dbReference type="InterPro" id="IPR039894">
    <property type="entry name" value="Pus10-like"/>
</dbReference>
<evidence type="ECO:0000313" key="7">
    <source>
        <dbReference type="Proteomes" id="UP000010094"/>
    </source>
</evidence>
<dbReference type="RefSeq" id="XP_009265066.1">
    <property type="nucleotide sequence ID" value="XM_009266791.1"/>
</dbReference>
<gene>
    <name evidence="6" type="ordered locus">EROM_081530</name>
</gene>
<dbReference type="Gene3D" id="3.30.70.3190">
    <property type="match status" value="1"/>
</dbReference>
<dbReference type="GO" id="GO:0031119">
    <property type="term" value="P:tRNA pseudouridine synthesis"/>
    <property type="evidence" value="ECO:0007669"/>
    <property type="project" value="TreeGrafter"/>
</dbReference>
<dbReference type="AlphaFoldDB" id="I7AP38"/>
<proteinExistence type="inferred from homology"/>
<dbReference type="Proteomes" id="UP000010094">
    <property type="component" value="Chromosome VIII"/>
</dbReference>
<organism evidence="6 7">
    <name type="scientific">Encephalitozoon romaleae (strain SJ-2008)</name>
    <name type="common">Microsporidian parasite</name>
    <dbReference type="NCBI Taxonomy" id="1178016"/>
    <lineage>
        <taxon>Eukaryota</taxon>
        <taxon>Fungi</taxon>
        <taxon>Fungi incertae sedis</taxon>
        <taxon>Microsporidia</taxon>
        <taxon>Unikaryonidae</taxon>
        <taxon>Encephalitozoon</taxon>
    </lineage>
</organism>
<reference evidence="6 7" key="1">
    <citation type="journal article" date="2012" name="Proc. Natl. Acad. Sci. U.S.A.">
        <title>Gain and loss of multiple functionally related, horizontally transferred genes in the reduced genomes of two microsporidian parasites.</title>
        <authorList>
            <person name="Pombert J.-F."/>
            <person name="Selman M."/>
            <person name="Burki F."/>
            <person name="Bardell F.T."/>
            <person name="Farinelli L."/>
            <person name="Solter L.F."/>
            <person name="Whitman D.W."/>
            <person name="Weiss L.M."/>
            <person name="Corradi N."/>
            <person name="Keeling P.J."/>
        </authorList>
    </citation>
    <scope>NUCLEOTIDE SEQUENCE [LARGE SCALE GENOMIC DNA]</scope>
    <source>
        <strain evidence="6 7">SJ-2008</strain>
    </source>
</reference>
<sequence length="135" mass="15904">MQRHDIPGRESVKQDIFCLSMLRKELDIQKGCVIDQRTPLRVLHRRANLAREKKTCILECERKDVDGWIYCRIKLEASAGTYIKEFVNGDFGRTTPSLGSKENYYDLLELDVLRVEKKSIRDFLTRRIKLDIIRC</sequence>
<dbReference type="SUPFAM" id="SSF55120">
    <property type="entry name" value="Pseudouridine synthase"/>
    <property type="match status" value="1"/>
</dbReference>
<keyword evidence="3" id="KW-0819">tRNA processing</keyword>
<dbReference type="GO" id="GO:0160148">
    <property type="term" value="F:tRNA pseudouridine(55) synthase activity"/>
    <property type="evidence" value="ECO:0007669"/>
    <property type="project" value="UniProtKB-EC"/>
</dbReference>
<evidence type="ECO:0000259" key="5">
    <source>
        <dbReference type="Pfam" id="PF21238"/>
    </source>
</evidence>
<dbReference type="VEuPathDB" id="MicrosporidiaDB:EROM_081530"/>
<dbReference type="InterPro" id="IPR048741">
    <property type="entry name" value="Pus10-like_C"/>
</dbReference>
<dbReference type="EMBL" id="CP003525">
    <property type="protein sequence ID" value="AFN83569.1"/>
    <property type="molecule type" value="Genomic_DNA"/>
</dbReference>
<dbReference type="OrthoDB" id="2195328at2759"/>
<accession>I7AP38</accession>
<evidence type="ECO:0000256" key="4">
    <source>
        <dbReference type="ARBA" id="ARBA00023235"/>
    </source>
</evidence>
<evidence type="ECO:0000313" key="6">
    <source>
        <dbReference type="EMBL" id="AFN83569.1"/>
    </source>
</evidence>
<name>I7AP38_ENCRO</name>
<dbReference type="GO" id="GO:0003723">
    <property type="term" value="F:RNA binding"/>
    <property type="evidence" value="ECO:0007669"/>
    <property type="project" value="InterPro"/>
</dbReference>
<dbReference type="HOGENOM" id="CLU_1885744_0_0_1"/>
<dbReference type="EC" id="5.4.99.25" evidence="2"/>
<dbReference type="GeneID" id="20521888"/>
<evidence type="ECO:0000256" key="1">
    <source>
        <dbReference type="ARBA" id="ARBA00009652"/>
    </source>
</evidence>
<comment type="similarity">
    <text evidence="1">Belongs to the pseudouridine synthase Pus10 family.</text>
</comment>
<protein>
    <recommendedName>
        <fullName evidence="2">tRNA pseudouridine(55) synthase</fullName>
        <ecNumber evidence="2">5.4.99.25</ecNumber>
    </recommendedName>
</protein>
<dbReference type="PANTHER" id="PTHR21568">
    <property type="entry name" value="TRNA PSEUDOURIDINE SYNTHASE PUS10"/>
    <property type="match status" value="1"/>
</dbReference>
<dbReference type="PANTHER" id="PTHR21568:SF0">
    <property type="entry name" value="TRNA PSEUDOURIDINE SYNTHASE PUS10"/>
    <property type="match status" value="1"/>
</dbReference>
<keyword evidence="7" id="KW-1185">Reference proteome</keyword>
<evidence type="ECO:0000256" key="3">
    <source>
        <dbReference type="ARBA" id="ARBA00022694"/>
    </source>
</evidence>
<evidence type="ECO:0000256" key="2">
    <source>
        <dbReference type="ARBA" id="ARBA00012787"/>
    </source>
</evidence>
<dbReference type="InterPro" id="IPR020103">
    <property type="entry name" value="PsdUridine_synth_cat_dom_sf"/>
</dbReference>
<keyword evidence="4" id="KW-0413">Isomerase</keyword>
<dbReference type="KEGG" id="ero:EROM_081530"/>
<feature type="domain" description="Pus10-like C-terminal" evidence="5">
    <location>
        <begin position="24"/>
        <end position="116"/>
    </location>
</feature>
<dbReference type="Pfam" id="PF21238">
    <property type="entry name" value="Pus10_C"/>
    <property type="match status" value="1"/>
</dbReference>